<protein>
    <submittedName>
        <fullName evidence="2">Uncharacterized protein</fullName>
    </submittedName>
</protein>
<accession>A0A1B7X875</accession>
<proteinExistence type="predicted"/>
<feature type="transmembrane region" description="Helical" evidence="1">
    <location>
        <begin position="12"/>
        <end position="33"/>
    </location>
</feature>
<keyword evidence="1" id="KW-1133">Transmembrane helix</keyword>
<keyword evidence="1" id="KW-0472">Membrane</keyword>
<evidence type="ECO:0000313" key="3">
    <source>
        <dbReference type="Proteomes" id="UP000092093"/>
    </source>
</evidence>
<dbReference type="Proteomes" id="UP000092093">
    <property type="component" value="Unassembled WGS sequence"/>
</dbReference>
<dbReference type="EMBL" id="LJOW01000002">
    <property type="protein sequence ID" value="OBQ45589.1"/>
    <property type="molecule type" value="Genomic_DNA"/>
</dbReference>
<gene>
    <name evidence="2" type="ORF">AN484_01065</name>
</gene>
<evidence type="ECO:0000313" key="2">
    <source>
        <dbReference type="EMBL" id="OBQ45589.1"/>
    </source>
</evidence>
<reference evidence="2 3" key="1">
    <citation type="submission" date="2015-09" db="EMBL/GenBank/DDBJ databases">
        <title>Aphanizomenon flos-aquae WA102.</title>
        <authorList>
            <person name="Driscoll C."/>
        </authorList>
    </citation>
    <scope>NUCLEOTIDE SEQUENCE [LARGE SCALE GENOMIC DNA]</scope>
    <source>
        <strain evidence="2">WA102</strain>
    </source>
</reference>
<evidence type="ECO:0000256" key="1">
    <source>
        <dbReference type="SAM" id="Phobius"/>
    </source>
</evidence>
<sequence>MDSLKRISLKASCYTIYHVTIATLIFSTVIYFITGKWEYEYFEKIGFGLLGYVLWEIVGYSIFEMIWPKVEKLFKRIKSKLRKKAK</sequence>
<name>A0A1B7X875_APHFL</name>
<keyword evidence="1" id="KW-0812">Transmembrane</keyword>
<comment type="caution">
    <text evidence="2">The sequence shown here is derived from an EMBL/GenBank/DDBJ whole genome shotgun (WGS) entry which is preliminary data.</text>
</comment>
<dbReference type="AlphaFoldDB" id="A0A1B7X875"/>
<feature type="transmembrane region" description="Helical" evidence="1">
    <location>
        <begin position="45"/>
        <end position="67"/>
    </location>
</feature>
<organism evidence="2 3">
    <name type="scientific">Aphanizomenon flos-aquae WA102</name>
    <dbReference type="NCBI Taxonomy" id="1710896"/>
    <lineage>
        <taxon>Bacteria</taxon>
        <taxon>Bacillati</taxon>
        <taxon>Cyanobacteriota</taxon>
        <taxon>Cyanophyceae</taxon>
        <taxon>Nostocales</taxon>
        <taxon>Aphanizomenonaceae</taxon>
        <taxon>Aphanizomenon</taxon>
    </lineage>
</organism>